<dbReference type="PANTHER" id="PTHR47268">
    <property type="entry name" value="ACYLPHOSPHATASE"/>
    <property type="match status" value="1"/>
</dbReference>
<dbReference type="PROSITE" id="PS00151">
    <property type="entry name" value="ACYLPHOSPHATASE_2"/>
    <property type="match status" value="1"/>
</dbReference>
<name>A0A936ZU25_9FLAO</name>
<comment type="similarity">
    <text evidence="1 5">Belongs to the acylphosphatase family.</text>
</comment>
<organism evidence="7 8">
    <name type="scientific">Aquimarina mytili</name>
    <dbReference type="NCBI Taxonomy" id="874423"/>
    <lineage>
        <taxon>Bacteria</taxon>
        <taxon>Pseudomonadati</taxon>
        <taxon>Bacteroidota</taxon>
        <taxon>Flavobacteriia</taxon>
        <taxon>Flavobacteriales</taxon>
        <taxon>Flavobacteriaceae</taxon>
        <taxon>Aquimarina</taxon>
    </lineage>
</organism>
<dbReference type="EC" id="3.6.1.7" evidence="2 4"/>
<reference evidence="7" key="1">
    <citation type="submission" date="2021-01" db="EMBL/GenBank/DDBJ databases">
        <authorList>
            <person name="Zhong Y.L."/>
        </authorList>
    </citation>
    <scope>NUCLEOTIDE SEQUENCE</scope>
    <source>
        <strain evidence="7">KCTC 23302</strain>
    </source>
</reference>
<feature type="active site" evidence="4">
    <location>
        <position position="19"/>
    </location>
</feature>
<dbReference type="InterPro" id="IPR036046">
    <property type="entry name" value="Acylphosphatase-like_dom_sf"/>
</dbReference>
<keyword evidence="8" id="KW-1185">Reference proteome</keyword>
<dbReference type="InterPro" id="IPR001792">
    <property type="entry name" value="Acylphosphatase-like_dom"/>
</dbReference>
<evidence type="ECO:0000256" key="4">
    <source>
        <dbReference type="PROSITE-ProRule" id="PRU00520"/>
    </source>
</evidence>
<dbReference type="RefSeq" id="WP_201916042.1">
    <property type="nucleotide sequence ID" value="NZ_BAABAX010000001.1"/>
</dbReference>
<evidence type="ECO:0000256" key="3">
    <source>
        <dbReference type="ARBA" id="ARBA00047645"/>
    </source>
</evidence>
<dbReference type="InterPro" id="IPR020456">
    <property type="entry name" value="Acylphosphatase"/>
</dbReference>
<evidence type="ECO:0000256" key="1">
    <source>
        <dbReference type="ARBA" id="ARBA00005614"/>
    </source>
</evidence>
<dbReference type="Proteomes" id="UP000651057">
    <property type="component" value="Unassembled WGS sequence"/>
</dbReference>
<dbReference type="GO" id="GO:0003998">
    <property type="term" value="F:acylphosphatase activity"/>
    <property type="evidence" value="ECO:0007669"/>
    <property type="project" value="UniProtKB-EC"/>
</dbReference>
<comment type="caution">
    <text evidence="7">The sequence shown here is derived from an EMBL/GenBank/DDBJ whole genome shotgun (WGS) entry which is preliminary data.</text>
</comment>
<evidence type="ECO:0000313" key="7">
    <source>
        <dbReference type="EMBL" id="MBL0682035.1"/>
    </source>
</evidence>
<evidence type="ECO:0000256" key="2">
    <source>
        <dbReference type="ARBA" id="ARBA00012150"/>
    </source>
</evidence>
<comment type="catalytic activity">
    <reaction evidence="3 4">
        <text>an acyl phosphate + H2O = a carboxylate + phosphate + H(+)</text>
        <dbReference type="Rhea" id="RHEA:14965"/>
        <dbReference type="ChEBI" id="CHEBI:15377"/>
        <dbReference type="ChEBI" id="CHEBI:15378"/>
        <dbReference type="ChEBI" id="CHEBI:29067"/>
        <dbReference type="ChEBI" id="CHEBI:43474"/>
        <dbReference type="ChEBI" id="CHEBI:59918"/>
        <dbReference type="EC" id="3.6.1.7"/>
    </reaction>
</comment>
<gene>
    <name evidence="7" type="ORF">JJQ60_00760</name>
</gene>
<dbReference type="AlphaFoldDB" id="A0A936ZU25"/>
<feature type="domain" description="Acylphosphatase-like" evidence="6">
    <location>
        <begin position="4"/>
        <end position="90"/>
    </location>
</feature>
<evidence type="ECO:0000313" key="8">
    <source>
        <dbReference type="Proteomes" id="UP000651057"/>
    </source>
</evidence>
<dbReference type="PANTHER" id="PTHR47268:SF4">
    <property type="entry name" value="ACYLPHOSPHATASE"/>
    <property type="match status" value="1"/>
</dbReference>
<evidence type="ECO:0000256" key="5">
    <source>
        <dbReference type="RuleBase" id="RU004168"/>
    </source>
</evidence>
<dbReference type="PROSITE" id="PS51160">
    <property type="entry name" value="ACYLPHOSPHATASE_3"/>
    <property type="match status" value="1"/>
</dbReference>
<evidence type="ECO:0000259" key="6">
    <source>
        <dbReference type="PROSITE" id="PS51160"/>
    </source>
</evidence>
<sequence>MIKHYNIIVSGKVQGVWYRKSTLDKAQELGVTGFVKNLPNGDVYIEAEGDQNQLQLLVDWCHIGPKFANVDHVSFEEASMQHFTLFEILK</sequence>
<accession>A0A936ZU25</accession>
<dbReference type="InterPro" id="IPR017968">
    <property type="entry name" value="Acylphosphatase_CS"/>
</dbReference>
<feature type="active site" evidence="4">
    <location>
        <position position="37"/>
    </location>
</feature>
<dbReference type="SUPFAM" id="SSF54975">
    <property type="entry name" value="Acylphosphatase/BLUF domain-like"/>
    <property type="match status" value="1"/>
</dbReference>
<dbReference type="Pfam" id="PF00708">
    <property type="entry name" value="Acylphosphatase"/>
    <property type="match status" value="1"/>
</dbReference>
<proteinExistence type="inferred from homology"/>
<dbReference type="EMBL" id="JAERQJ010000001">
    <property type="protein sequence ID" value="MBL0682035.1"/>
    <property type="molecule type" value="Genomic_DNA"/>
</dbReference>
<protein>
    <recommendedName>
        <fullName evidence="2 4">acylphosphatase</fullName>
        <ecNumber evidence="2 4">3.6.1.7</ecNumber>
    </recommendedName>
</protein>
<dbReference type="Gene3D" id="3.30.70.100">
    <property type="match status" value="1"/>
</dbReference>
<keyword evidence="4" id="KW-0378">Hydrolase</keyword>